<organism evidence="9">
    <name type="scientific">Rouxiella sp. WC2420</name>
    <dbReference type="NCBI Taxonomy" id="3234145"/>
    <lineage>
        <taxon>Bacteria</taxon>
        <taxon>Pseudomonadati</taxon>
        <taxon>Pseudomonadota</taxon>
        <taxon>Gammaproteobacteria</taxon>
        <taxon>Enterobacterales</taxon>
        <taxon>Yersiniaceae</taxon>
        <taxon>Rouxiella</taxon>
    </lineage>
</organism>
<dbReference type="SUPFAM" id="SSF53822">
    <property type="entry name" value="Periplasmic binding protein-like I"/>
    <property type="match status" value="1"/>
</dbReference>
<evidence type="ECO:0000256" key="3">
    <source>
        <dbReference type="ARBA" id="ARBA00022475"/>
    </source>
</evidence>
<keyword evidence="4 7" id="KW-0732">Signal</keyword>
<dbReference type="AlphaFoldDB" id="A0AB39VSX1"/>
<dbReference type="PROSITE" id="PS51318">
    <property type="entry name" value="TAT"/>
    <property type="match status" value="1"/>
</dbReference>
<dbReference type="InterPro" id="IPR050957">
    <property type="entry name" value="BMP_lipoprotein"/>
</dbReference>
<dbReference type="GO" id="GO:0005886">
    <property type="term" value="C:plasma membrane"/>
    <property type="evidence" value="ECO:0007669"/>
    <property type="project" value="UniProtKB-SubCell"/>
</dbReference>
<comment type="subcellular location">
    <subcellularLocation>
        <location evidence="1">Cell membrane</location>
        <topology evidence="1">Lipid-anchor</topology>
    </subcellularLocation>
</comment>
<name>A0AB39VSX1_9GAMM</name>
<dbReference type="InterPro" id="IPR006311">
    <property type="entry name" value="TAT_signal"/>
</dbReference>
<gene>
    <name evidence="9" type="ORF">AB3G37_01625</name>
</gene>
<sequence length="339" mass="36196">MSGISRRKFATGLASMMLIPFAAPLFSRRAFAAGDEVKIALILPGSVADGGWNQLAYQGLQTLKSQGFKVAFSESVPQAQMDQVTRGYADDGYNLIIGHSFEYGSEFEQVGPQYPDTYFFATTFKPSEKAPDNTEFMNLAYMNAAYGAGALAAIISEKGKAVGYVGGGDNPSQNGMMHAFIAGAEKTRPGITGLGIVTGDYNNAAKGREAASTMIGNGADVIWHTADVTGLGAIQGAAAAKVKAIGCYADQKSIAPEFIATSFETNLPWVIEQVAHSVQDKKFLGGQEFHPPVSKGWLPIYGDTAYNSKLITADQWAKFQDIWTQLSEGKIDVQSLVKA</sequence>
<dbReference type="InterPro" id="IPR028082">
    <property type="entry name" value="Peripla_BP_I"/>
</dbReference>
<keyword evidence="5" id="KW-0472">Membrane</keyword>
<comment type="similarity">
    <text evidence="2">Belongs to the BMP lipoprotein family.</text>
</comment>
<dbReference type="PANTHER" id="PTHR34296:SF2">
    <property type="entry name" value="ABC TRANSPORTER GUANOSINE-BINDING PROTEIN NUPN"/>
    <property type="match status" value="1"/>
</dbReference>
<evidence type="ECO:0000256" key="2">
    <source>
        <dbReference type="ARBA" id="ARBA00008610"/>
    </source>
</evidence>
<feature type="chain" id="PRO_5044280249" evidence="7">
    <location>
        <begin position="33"/>
        <end position="339"/>
    </location>
</feature>
<evidence type="ECO:0000259" key="8">
    <source>
        <dbReference type="Pfam" id="PF02608"/>
    </source>
</evidence>
<reference evidence="9" key="1">
    <citation type="submission" date="2024-07" db="EMBL/GenBank/DDBJ databases">
        <authorList>
            <person name="Biller S.J."/>
        </authorList>
    </citation>
    <scope>NUCLEOTIDE SEQUENCE</scope>
    <source>
        <strain evidence="9">WC2420</strain>
    </source>
</reference>
<dbReference type="Gene3D" id="3.40.50.2300">
    <property type="match status" value="2"/>
</dbReference>
<protein>
    <submittedName>
        <fullName evidence="9">BMP family protein</fullName>
    </submittedName>
</protein>
<dbReference type="EMBL" id="CP165628">
    <property type="protein sequence ID" value="XDU72858.1"/>
    <property type="molecule type" value="Genomic_DNA"/>
</dbReference>
<feature type="domain" description="ABC transporter substrate-binding protein PnrA-like" evidence="8">
    <location>
        <begin position="37"/>
        <end position="290"/>
    </location>
</feature>
<evidence type="ECO:0000256" key="1">
    <source>
        <dbReference type="ARBA" id="ARBA00004193"/>
    </source>
</evidence>
<dbReference type="PANTHER" id="PTHR34296">
    <property type="entry name" value="TRANSCRIPTIONAL ACTIVATOR PROTEIN MED"/>
    <property type="match status" value="1"/>
</dbReference>
<evidence type="ECO:0000256" key="4">
    <source>
        <dbReference type="ARBA" id="ARBA00022729"/>
    </source>
</evidence>
<feature type="signal peptide" evidence="7">
    <location>
        <begin position="1"/>
        <end position="32"/>
    </location>
</feature>
<keyword evidence="6" id="KW-0449">Lipoprotein</keyword>
<keyword evidence="3" id="KW-1003">Cell membrane</keyword>
<proteinExistence type="inferred from homology"/>
<dbReference type="RefSeq" id="WP_369789524.1">
    <property type="nucleotide sequence ID" value="NZ_CP165628.1"/>
</dbReference>
<dbReference type="InterPro" id="IPR003760">
    <property type="entry name" value="PnrA-like"/>
</dbReference>
<dbReference type="CDD" id="cd06304">
    <property type="entry name" value="PBP1_BmpA_Med_PnrA-like"/>
    <property type="match status" value="1"/>
</dbReference>
<evidence type="ECO:0000256" key="7">
    <source>
        <dbReference type="SAM" id="SignalP"/>
    </source>
</evidence>
<evidence type="ECO:0000256" key="6">
    <source>
        <dbReference type="ARBA" id="ARBA00023288"/>
    </source>
</evidence>
<evidence type="ECO:0000313" key="9">
    <source>
        <dbReference type="EMBL" id="XDU72858.1"/>
    </source>
</evidence>
<dbReference type="Pfam" id="PF02608">
    <property type="entry name" value="Bmp"/>
    <property type="match status" value="1"/>
</dbReference>
<evidence type="ECO:0000256" key="5">
    <source>
        <dbReference type="ARBA" id="ARBA00023136"/>
    </source>
</evidence>
<accession>A0AB39VSX1</accession>